<dbReference type="InterPro" id="IPR012349">
    <property type="entry name" value="Split_barrel_FMN-bd"/>
</dbReference>
<dbReference type="PIRSF" id="PIRSF010372">
    <property type="entry name" value="PaiB"/>
    <property type="match status" value="1"/>
</dbReference>
<proteinExistence type="predicted"/>
<protein>
    <submittedName>
        <fullName evidence="1">FMN-binding negative transcriptional regulator</fullName>
    </submittedName>
</protein>
<dbReference type="PANTHER" id="PTHR35802:SF1">
    <property type="entry name" value="PROTEASE SYNTHASE AND SPORULATION PROTEIN PAI 2"/>
    <property type="match status" value="1"/>
</dbReference>
<evidence type="ECO:0000313" key="2">
    <source>
        <dbReference type="Proteomes" id="UP001596086"/>
    </source>
</evidence>
<dbReference type="Proteomes" id="UP001596086">
    <property type="component" value="Unassembled WGS sequence"/>
</dbReference>
<dbReference type="InterPro" id="IPR007396">
    <property type="entry name" value="TR_PAI2-type"/>
</dbReference>
<keyword evidence="2" id="KW-1185">Reference proteome</keyword>
<sequence>MYLPAHFSEERIDVMHGLIERHPLGALVRVDGDGLAADHLPFELAPASSEAPQGLLRAHVARANPLWRQDGAAVLAIFQGPSGYVSPELYDLQAVEGRAVPTWNYAVVHAHGRLRVVDDTEWLLAHMRRATRRQEAAHGRGWSVDDAPPDYIAKLVRATVGIEIAIGRLQGKWKTSQNRGEEERARIAHATGMTSLGSSILY</sequence>
<accession>A0ABW0S3N3</accession>
<gene>
    <name evidence="1" type="ORF">ACFPO9_15355</name>
</gene>
<reference evidence="2" key="1">
    <citation type="journal article" date="2019" name="Int. J. Syst. Evol. Microbiol.">
        <title>The Global Catalogue of Microorganisms (GCM) 10K type strain sequencing project: providing services to taxonomists for standard genome sequencing and annotation.</title>
        <authorList>
            <consortium name="The Broad Institute Genomics Platform"/>
            <consortium name="The Broad Institute Genome Sequencing Center for Infectious Disease"/>
            <person name="Wu L."/>
            <person name="Ma J."/>
        </authorList>
    </citation>
    <scope>NUCLEOTIDE SEQUENCE [LARGE SCALE GENOMIC DNA]</scope>
    <source>
        <strain evidence="2">CGMCC 4.5798</strain>
    </source>
</reference>
<comment type="caution">
    <text evidence="1">The sequence shown here is derived from an EMBL/GenBank/DDBJ whole genome shotgun (WGS) entry which is preliminary data.</text>
</comment>
<dbReference type="EMBL" id="JBHSMZ010000010">
    <property type="protein sequence ID" value="MFC5549892.1"/>
    <property type="molecule type" value="Genomic_DNA"/>
</dbReference>
<dbReference type="Pfam" id="PF04299">
    <property type="entry name" value="FMN_bind_2"/>
    <property type="match status" value="1"/>
</dbReference>
<dbReference type="SUPFAM" id="SSF50475">
    <property type="entry name" value="FMN-binding split barrel"/>
    <property type="match status" value="1"/>
</dbReference>
<evidence type="ECO:0000313" key="1">
    <source>
        <dbReference type="EMBL" id="MFC5549892.1"/>
    </source>
</evidence>
<organism evidence="1 2">
    <name type="scientific">Massilia aerilata</name>
    <dbReference type="NCBI Taxonomy" id="453817"/>
    <lineage>
        <taxon>Bacteria</taxon>
        <taxon>Pseudomonadati</taxon>
        <taxon>Pseudomonadota</taxon>
        <taxon>Betaproteobacteria</taxon>
        <taxon>Burkholderiales</taxon>
        <taxon>Oxalobacteraceae</taxon>
        <taxon>Telluria group</taxon>
        <taxon>Massilia</taxon>
    </lineage>
</organism>
<dbReference type="Gene3D" id="2.30.110.10">
    <property type="entry name" value="Electron Transport, Fmn-binding Protein, Chain A"/>
    <property type="match status" value="1"/>
</dbReference>
<name>A0ABW0S3N3_9BURK</name>
<dbReference type="PANTHER" id="PTHR35802">
    <property type="entry name" value="PROTEASE SYNTHASE AND SPORULATION PROTEIN PAI 2"/>
    <property type="match status" value="1"/>
</dbReference>
<dbReference type="RefSeq" id="WP_379771985.1">
    <property type="nucleotide sequence ID" value="NZ_JBHSMZ010000010.1"/>
</dbReference>